<feature type="binding site" evidence="18">
    <location>
        <begin position="126"/>
        <end position="132"/>
    </location>
    <ligand>
        <name>(6S)-NADPHX</name>
        <dbReference type="ChEBI" id="CHEBI:64076"/>
    </ligand>
</feature>
<feature type="binding site" evidence="17">
    <location>
        <position position="319"/>
    </location>
    <ligand>
        <name>(6S)-NADPHX</name>
        <dbReference type="ChEBI" id="CHEBI:64076"/>
    </ligand>
</feature>
<keyword evidence="10 17" id="KW-0520">NAD</keyword>
<evidence type="ECO:0000256" key="4">
    <source>
        <dbReference type="ARBA" id="ARBA00009524"/>
    </source>
</evidence>
<feature type="binding site" evidence="17">
    <location>
        <position position="435"/>
    </location>
    <ligand>
        <name>(6S)-NADPHX</name>
        <dbReference type="ChEBI" id="CHEBI:64076"/>
    </ligand>
</feature>
<feature type="binding site" evidence="18">
    <location>
        <position position="137"/>
    </location>
    <ligand>
        <name>(6S)-NADPHX</name>
        <dbReference type="ChEBI" id="CHEBI:64076"/>
    </ligand>
</feature>
<feature type="binding site" evidence="18">
    <location>
        <position position="122"/>
    </location>
    <ligand>
        <name>K(+)</name>
        <dbReference type="ChEBI" id="CHEBI:29103"/>
    </ligand>
</feature>
<evidence type="ECO:0000256" key="19">
    <source>
        <dbReference type="PIRNR" id="PIRNR017184"/>
    </source>
</evidence>
<keyword evidence="8 17" id="KW-0521">NADP</keyword>
<dbReference type="HAMAP" id="MF_01965">
    <property type="entry name" value="NADHX_dehydratase"/>
    <property type="match status" value="1"/>
</dbReference>
<comment type="similarity">
    <text evidence="18">Belongs to the NnrE/AIBP family.</text>
</comment>
<feature type="binding site" evidence="18">
    <location>
        <begin position="59"/>
        <end position="63"/>
    </location>
    <ligand>
        <name>(6S)-NADPHX</name>
        <dbReference type="ChEBI" id="CHEBI:64076"/>
    </ligand>
</feature>
<dbReference type="PROSITE" id="PS01050">
    <property type="entry name" value="YJEF_C_2"/>
    <property type="match status" value="1"/>
</dbReference>
<name>A0ABV9T3L5_9BACT</name>
<feature type="binding site" evidence="17">
    <location>
        <begin position="405"/>
        <end position="409"/>
    </location>
    <ligand>
        <name>AMP</name>
        <dbReference type="ChEBI" id="CHEBI:456215"/>
    </ligand>
</feature>
<evidence type="ECO:0000256" key="1">
    <source>
        <dbReference type="ARBA" id="ARBA00000013"/>
    </source>
</evidence>
<gene>
    <name evidence="18" type="primary">nnrE</name>
    <name evidence="17" type="synonym">nnrD</name>
    <name evidence="22" type="ORF">ACFPFU_15340</name>
</gene>
<keyword evidence="11 18" id="KW-0413">Isomerase</keyword>
<comment type="similarity">
    <text evidence="4 19">In the C-terminal section; belongs to the NnrD/CARKD family.</text>
</comment>
<comment type="cofactor">
    <cofactor evidence="17">
        <name>Mg(2+)</name>
        <dbReference type="ChEBI" id="CHEBI:18420"/>
    </cofactor>
</comment>
<dbReference type="EMBL" id="JBHSJJ010000008">
    <property type="protein sequence ID" value="MFC4873071.1"/>
    <property type="molecule type" value="Genomic_DNA"/>
</dbReference>
<comment type="function">
    <text evidence="14 19">Bifunctional enzyme that catalyzes the epimerization of the S- and R-forms of NAD(P)HX and the dehydration of the S-form of NAD(P)HX at the expense of ADP, which is converted to AMP. This allows the repair of both epimers of NAD(P)HX, a damaged form of NAD(P)H that is a result of enzymatic or heat-dependent hydration.</text>
</comment>
<evidence type="ECO:0000256" key="5">
    <source>
        <dbReference type="ARBA" id="ARBA00022723"/>
    </source>
</evidence>
<dbReference type="NCBIfam" id="TIGR00196">
    <property type="entry name" value="yjeF_cterm"/>
    <property type="match status" value="1"/>
</dbReference>
<evidence type="ECO:0000256" key="11">
    <source>
        <dbReference type="ARBA" id="ARBA00023235"/>
    </source>
</evidence>
<dbReference type="SUPFAM" id="SSF53613">
    <property type="entry name" value="Ribokinase-like"/>
    <property type="match status" value="1"/>
</dbReference>
<evidence type="ECO:0000259" key="21">
    <source>
        <dbReference type="PROSITE" id="PS51385"/>
    </source>
</evidence>
<dbReference type="NCBIfam" id="TIGR00197">
    <property type="entry name" value="yjeF_nterm"/>
    <property type="match status" value="1"/>
</dbReference>
<evidence type="ECO:0000313" key="22">
    <source>
        <dbReference type="EMBL" id="MFC4873071.1"/>
    </source>
</evidence>
<dbReference type="EC" id="5.1.99.6" evidence="19"/>
<comment type="subunit">
    <text evidence="17">Homotetramer.</text>
</comment>
<comment type="catalytic activity">
    <reaction evidence="1 18 19">
        <text>(6R)-NADHX = (6S)-NADHX</text>
        <dbReference type="Rhea" id="RHEA:32215"/>
        <dbReference type="ChEBI" id="CHEBI:64074"/>
        <dbReference type="ChEBI" id="CHEBI:64075"/>
        <dbReference type="EC" id="5.1.99.6"/>
    </reaction>
</comment>
<evidence type="ECO:0000256" key="17">
    <source>
        <dbReference type="HAMAP-Rule" id="MF_01965"/>
    </source>
</evidence>
<keyword evidence="12 17" id="KW-0456">Lyase</keyword>
<comment type="function">
    <text evidence="17">Catalyzes the dehydration of the S-form of NAD(P)HX at the expense of ADP, which is converted to AMP. Together with NAD(P)HX epimerase, which catalyzes the epimerization of the S- and R-forms, the enzyme allows the repair of both epimers of NAD(P)HX, a damaged form of NAD(P)H that is a result of enzymatic or heat-dependent hydration.</text>
</comment>
<accession>A0ABV9T3L5</accession>
<dbReference type="Proteomes" id="UP001595818">
    <property type="component" value="Unassembled WGS sequence"/>
</dbReference>
<dbReference type="Gene3D" id="3.40.1190.20">
    <property type="match status" value="1"/>
</dbReference>
<dbReference type="InterPro" id="IPR029056">
    <property type="entry name" value="Ribokinase-like"/>
</dbReference>
<evidence type="ECO:0000256" key="12">
    <source>
        <dbReference type="ARBA" id="ARBA00023239"/>
    </source>
</evidence>
<evidence type="ECO:0000256" key="2">
    <source>
        <dbReference type="ARBA" id="ARBA00000909"/>
    </source>
</evidence>
<keyword evidence="6 17" id="KW-0547">Nucleotide-binding</keyword>
<feature type="domain" description="YjeF N-terminal" evidence="21">
    <location>
        <begin position="10"/>
        <end position="211"/>
    </location>
</feature>
<dbReference type="EC" id="4.2.1.136" evidence="19"/>
<evidence type="ECO:0000313" key="23">
    <source>
        <dbReference type="Proteomes" id="UP001595818"/>
    </source>
</evidence>
<evidence type="ECO:0000259" key="20">
    <source>
        <dbReference type="PROSITE" id="PS51383"/>
    </source>
</evidence>
<dbReference type="PIRSF" id="PIRSF017184">
    <property type="entry name" value="Nnr"/>
    <property type="match status" value="1"/>
</dbReference>
<dbReference type="InterPro" id="IPR017953">
    <property type="entry name" value="Carbohydrate_kinase_pred_CS"/>
</dbReference>
<feature type="binding site" evidence="17">
    <location>
        <position position="370"/>
    </location>
    <ligand>
        <name>(6S)-NADPHX</name>
        <dbReference type="ChEBI" id="CHEBI:64076"/>
    </ligand>
</feature>
<keyword evidence="7 17" id="KW-0067">ATP-binding</keyword>
<dbReference type="HAMAP" id="MF_01966">
    <property type="entry name" value="NADHX_epimerase"/>
    <property type="match status" value="1"/>
</dbReference>
<keyword evidence="23" id="KW-1185">Reference proteome</keyword>
<dbReference type="InterPro" id="IPR004443">
    <property type="entry name" value="YjeF_N_dom"/>
</dbReference>
<evidence type="ECO:0000256" key="15">
    <source>
        <dbReference type="ARBA" id="ARBA00048238"/>
    </source>
</evidence>
<evidence type="ECO:0000256" key="7">
    <source>
        <dbReference type="ARBA" id="ARBA00022840"/>
    </source>
</evidence>
<organism evidence="22 23">
    <name type="scientific">Negadavirga shengliensis</name>
    <dbReference type="NCBI Taxonomy" id="1389218"/>
    <lineage>
        <taxon>Bacteria</taxon>
        <taxon>Pseudomonadati</taxon>
        <taxon>Bacteroidota</taxon>
        <taxon>Cytophagia</taxon>
        <taxon>Cytophagales</taxon>
        <taxon>Cyclobacteriaceae</taxon>
        <taxon>Negadavirga</taxon>
    </lineage>
</organism>
<reference evidence="23" key="1">
    <citation type="journal article" date="2019" name="Int. J. Syst. Evol. Microbiol.">
        <title>The Global Catalogue of Microorganisms (GCM) 10K type strain sequencing project: providing services to taxonomists for standard genome sequencing and annotation.</title>
        <authorList>
            <consortium name="The Broad Institute Genomics Platform"/>
            <consortium name="The Broad Institute Genome Sequencing Center for Infectious Disease"/>
            <person name="Wu L."/>
            <person name="Ma J."/>
        </authorList>
    </citation>
    <scope>NUCLEOTIDE SEQUENCE [LARGE SCALE GENOMIC DNA]</scope>
    <source>
        <strain evidence="23">CGMCC 4.7466</strain>
    </source>
</reference>
<evidence type="ECO:0000256" key="13">
    <source>
        <dbReference type="ARBA" id="ARBA00023268"/>
    </source>
</evidence>
<dbReference type="PANTHER" id="PTHR12592">
    <property type="entry name" value="ATP-DEPENDENT (S)-NAD(P)H-HYDRATE DEHYDRATASE FAMILY MEMBER"/>
    <property type="match status" value="1"/>
</dbReference>
<evidence type="ECO:0000256" key="9">
    <source>
        <dbReference type="ARBA" id="ARBA00022958"/>
    </source>
</evidence>
<evidence type="ECO:0000256" key="10">
    <source>
        <dbReference type="ARBA" id="ARBA00023027"/>
    </source>
</evidence>
<dbReference type="RefSeq" id="WP_377065651.1">
    <property type="nucleotide sequence ID" value="NZ_JBHSJJ010000008.1"/>
</dbReference>
<protein>
    <recommendedName>
        <fullName evidence="19">Bifunctional NAD(P)H-hydrate repair enzyme</fullName>
    </recommendedName>
    <alternativeName>
        <fullName evidence="19">Nicotinamide nucleotide repair protein</fullName>
    </alternativeName>
    <domain>
        <recommendedName>
            <fullName evidence="19">ADP-dependent (S)-NAD(P)H-hydrate dehydratase</fullName>
            <ecNumber evidence="19">4.2.1.136</ecNumber>
        </recommendedName>
        <alternativeName>
            <fullName evidence="19">ADP-dependent NAD(P)HX dehydratase</fullName>
        </alternativeName>
    </domain>
    <domain>
        <recommendedName>
            <fullName evidence="19">NAD(P)H-hydrate epimerase</fullName>
            <ecNumber evidence="19">5.1.99.6</ecNumber>
        </recommendedName>
    </domain>
</protein>
<evidence type="ECO:0000256" key="3">
    <source>
        <dbReference type="ARBA" id="ARBA00006001"/>
    </source>
</evidence>
<dbReference type="InterPro" id="IPR030677">
    <property type="entry name" value="Nnr"/>
</dbReference>
<feature type="binding site" evidence="17">
    <location>
        <position position="256"/>
    </location>
    <ligand>
        <name>(6S)-NADPHX</name>
        <dbReference type="ChEBI" id="CHEBI:64076"/>
    </ligand>
</feature>
<comment type="catalytic activity">
    <reaction evidence="2 18 19">
        <text>(6R)-NADPHX = (6S)-NADPHX</text>
        <dbReference type="Rhea" id="RHEA:32227"/>
        <dbReference type="ChEBI" id="CHEBI:64076"/>
        <dbReference type="ChEBI" id="CHEBI:64077"/>
        <dbReference type="EC" id="5.1.99.6"/>
    </reaction>
</comment>
<dbReference type="PROSITE" id="PS51385">
    <property type="entry name" value="YJEF_N"/>
    <property type="match status" value="1"/>
</dbReference>
<dbReference type="PANTHER" id="PTHR12592:SF0">
    <property type="entry name" value="ATP-DEPENDENT (S)-NAD(P)H-HYDRATE DEHYDRATASE"/>
    <property type="match status" value="1"/>
</dbReference>
<dbReference type="SUPFAM" id="SSF64153">
    <property type="entry name" value="YjeF N-terminal domain-like"/>
    <property type="match status" value="1"/>
</dbReference>
<comment type="cofactor">
    <cofactor evidence="18 19">
        <name>K(+)</name>
        <dbReference type="ChEBI" id="CHEBI:29103"/>
    </cofactor>
    <text evidence="18 19">Binds 1 potassium ion per subunit.</text>
</comment>
<feature type="domain" description="YjeF C-terminal" evidence="20">
    <location>
        <begin position="221"/>
        <end position="493"/>
    </location>
</feature>
<comment type="similarity">
    <text evidence="17">Belongs to the NnrD/CARKD family.</text>
</comment>
<dbReference type="PROSITE" id="PS51383">
    <property type="entry name" value="YJEF_C_3"/>
    <property type="match status" value="1"/>
</dbReference>
<sequence>MQKILSGIDVKKLDQQYIKGEGITSFQLMERAASTFCDWFVSMFPSNTLDIAVFCGIGNNGGDGLAISRLLAERGYLVAVYVIGNSEKGSADFKNNLEFLPETVLLTDWEPGLDFHAEIIIDGIFGVGINRPLEGGYQQLVLELNEHKGTKISIDVPSGLPTDGVLSGTAFKADYTLSFQFPKLSLLIPEHAVFTGELIVKSIGIDSFYFDAFDSPYFFFNGDGITERHRKFHRFSHKGDFGRVMLVGGSYGKIGAMLMASAAALRTGSGLVFAHVPKCGVGILQTSIPELMVSPSEFEEEVGGKFSFPGLDALGVGPGMGKGQRAAALLHDILRNFEGPLVLDADALNLLSDNPDWYDLLGENTVLTPHLKEFERLVGPCADHFDRMEKARLFCRNYGCTLILKGANTLITFPDGKQVFNASGSKYMASGGSGDVLTGMVTSFLGQGYEIKNAVLCGVFHHGHAGELASSEKRRGTVATDIIEAIPKSFLHFDVG</sequence>
<evidence type="ECO:0000256" key="8">
    <source>
        <dbReference type="ARBA" id="ARBA00022857"/>
    </source>
</evidence>
<comment type="caution">
    <text evidence="22">The sequence shown here is derived from an EMBL/GenBank/DDBJ whole genome shotgun (WGS) entry which is preliminary data.</text>
</comment>
<dbReference type="InterPro" id="IPR036652">
    <property type="entry name" value="YjeF_N_dom_sf"/>
</dbReference>
<feature type="binding site" evidence="18">
    <location>
        <position position="60"/>
    </location>
    <ligand>
        <name>K(+)</name>
        <dbReference type="ChEBI" id="CHEBI:29103"/>
    </ligand>
</feature>
<evidence type="ECO:0000256" key="16">
    <source>
        <dbReference type="ARBA" id="ARBA00049209"/>
    </source>
</evidence>
<feature type="binding site" evidence="18">
    <location>
        <position position="155"/>
    </location>
    <ligand>
        <name>(6S)-NADPHX</name>
        <dbReference type="ChEBI" id="CHEBI:64076"/>
    </ligand>
</feature>
<dbReference type="Pfam" id="PF03853">
    <property type="entry name" value="YjeF_N"/>
    <property type="match status" value="1"/>
</dbReference>
<dbReference type="CDD" id="cd01171">
    <property type="entry name" value="YXKO-related"/>
    <property type="match status" value="1"/>
</dbReference>
<comment type="similarity">
    <text evidence="3 19">In the N-terminal section; belongs to the NnrE/AIBP family.</text>
</comment>
<dbReference type="Pfam" id="PF01256">
    <property type="entry name" value="Carb_kinase"/>
    <property type="match status" value="1"/>
</dbReference>
<evidence type="ECO:0000256" key="14">
    <source>
        <dbReference type="ARBA" id="ARBA00025153"/>
    </source>
</evidence>
<dbReference type="InterPro" id="IPR000631">
    <property type="entry name" value="CARKD"/>
</dbReference>
<feature type="binding site" evidence="17">
    <location>
        <position position="434"/>
    </location>
    <ligand>
        <name>AMP</name>
        <dbReference type="ChEBI" id="CHEBI:456215"/>
    </ligand>
</feature>
<feature type="binding site" evidence="18">
    <location>
        <position position="158"/>
    </location>
    <ligand>
        <name>K(+)</name>
        <dbReference type="ChEBI" id="CHEBI:29103"/>
    </ligand>
</feature>
<keyword evidence="13" id="KW-0511">Multifunctional enzyme</keyword>
<keyword evidence="9 18" id="KW-0630">Potassium</keyword>
<keyword evidence="5 18" id="KW-0479">Metal-binding</keyword>
<comment type="catalytic activity">
    <reaction evidence="15 17 19">
        <text>(6S)-NADHX + ADP = AMP + phosphate + NADH + H(+)</text>
        <dbReference type="Rhea" id="RHEA:32223"/>
        <dbReference type="ChEBI" id="CHEBI:15378"/>
        <dbReference type="ChEBI" id="CHEBI:43474"/>
        <dbReference type="ChEBI" id="CHEBI:57945"/>
        <dbReference type="ChEBI" id="CHEBI:64074"/>
        <dbReference type="ChEBI" id="CHEBI:456215"/>
        <dbReference type="ChEBI" id="CHEBI:456216"/>
        <dbReference type="EC" id="4.2.1.136"/>
    </reaction>
</comment>
<proteinExistence type="inferred from homology"/>
<dbReference type="Gene3D" id="3.40.50.10260">
    <property type="entry name" value="YjeF N-terminal domain"/>
    <property type="match status" value="1"/>
</dbReference>
<comment type="catalytic activity">
    <reaction evidence="16 17 19">
        <text>(6S)-NADPHX + ADP = AMP + phosphate + NADPH + H(+)</text>
        <dbReference type="Rhea" id="RHEA:32235"/>
        <dbReference type="ChEBI" id="CHEBI:15378"/>
        <dbReference type="ChEBI" id="CHEBI:43474"/>
        <dbReference type="ChEBI" id="CHEBI:57783"/>
        <dbReference type="ChEBI" id="CHEBI:64076"/>
        <dbReference type="ChEBI" id="CHEBI:456215"/>
        <dbReference type="ChEBI" id="CHEBI:456216"/>
        <dbReference type="EC" id="4.2.1.136"/>
    </reaction>
</comment>
<evidence type="ECO:0000256" key="6">
    <source>
        <dbReference type="ARBA" id="ARBA00022741"/>
    </source>
</evidence>
<comment type="function">
    <text evidence="18">Catalyzes the epimerization of the S- and R-forms of NAD(P)HX, a damaged form of NAD(P)H that is a result of enzymatic or heat-dependent hydration. This is a prerequisite for the S-specific NAD(P)H-hydrate dehydratase to allow the repair of both epimers of NAD(P)HX.</text>
</comment>
<evidence type="ECO:0000256" key="18">
    <source>
        <dbReference type="HAMAP-Rule" id="MF_01966"/>
    </source>
</evidence>